<feature type="region of interest" description="Disordered" evidence="1">
    <location>
        <begin position="398"/>
        <end position="453"/>
    </location>
</feature>
<gene>
    <name evidence="4" type="ORF">LCGC14_1934890</name>
</gene>
<name>A0A0F9I0M0_9ZZZZ</name>
<feature type="domain" description="Transposase IS116/IS110/IS902 C-terminal" evidence="3">
    <location>
        <begin position="277"/>
        <end position="356"/>
    </location>
</feature>
<feature type="compositionally biased region" description="Low complexity" evidence="1">
    <location>
        <begin position="416"/>
        <end position="438"/>
    </location>
</feature>
<accession>A0A0F9I0M0</accession>
<feature type="domain" description="Transposase IS110-like N-terminal" evidence="2">
    <location>
        <begin position="7"/>
        <end position="157"/>
    </location>
</feature>
<dbReference type="GO" id="GO:0003677">
    <property type="term" value="F:DNA binding"/>
    <property type="evidence" value="ECO:0007669"/>
    <property type="project" value="InterPro"/>
</dbReference>
<dbReference type="InterPro" id="IPR002525">
    <property type="entry name" value="Transp_IS110-like_N"/>
</dbReference>
<evidence type="ECO:0000256" key="1">
    <source>
        <dbReference type="SAM" id="MobiDB-lite"/>
    </source>
</evidence>
<evidence type="ECO:0000259" key="2">
    <source>
        <dbReference type="Pfam" id="PF01548"/>
    </source>
</evidence>
<evidence type="ECO:0000313" key="4">
    <source>
        <dbReference type="EMBL" id="KKL87420.1"/>
    </source>
</evidence>
<dbReference type="InterPro" id="IPR047650">
    <property type="entry name" value="Transpos_IS110"/>
</dbReference>
<sequence length="504" mass="56744">MLRDAIGLDPDAKGFASAYVKTVAEKVKIKTFLSDQENLAKFISWVKKQGDVIIAIEGSNGQSKPIEKALRAEGIVFYSFKPADVSKFRKAVLGQNKNNARDAESVARYAMALESQGKLESLKRVCFPDEELRMLTRGYEQKSKAATTEVNRLWKLIRAASVDLYLTLGGNNPESEISENIIKKQGILQLLSEKPDLLEWKMLSEEDFLRAMGNQNYRGRKDLIKELKKITKAFVPQSTVLSYMIKNSVDQVLSLSRQMKEIRQLLDTITQKNEPVQILKEYKGISTITATTVMAEIIDIRRFTTDDNLASYSGLCRREYSTGEMRGEVANSMFNRRLKDAFMNAAKNFVRFNPDSHLSGYCRNLIKGGMKVTEAYKRVARALARRFFRQLTSLYQAEREDEGSDEMKMRESDMASGNTNRSDNNNHSSNISSFSQSHNKGESQKKSSERHSFSIRGEKVNLLVVEKPLTLTGSKAHSLSGKIKISYSPVTVPNSGITNGEEEG</sequence>
<protein>
    <submittedName>
        <fullName evidence="4">Uncharacterized protein</fullName>
    </submittedName>
</protein>
<dbReference type="EMBL" id="LAZR01020841">
    <property type="protein sequence ID" value="KKL87420.1"/>
    <property type="molecule type" value="Genomic_DNA"/>
</dbReference>
<evidence type="ECO:0000259" key="3">
    <source>
        <dbReference type="Pfam" id="PF02371"/>
    </source>
</evidence>
<feature type="compositionally biased region" description="Basic and acidic residues" evidence="1">
    <location>
        <begin position="439"/>
        <end position="453"/>
    </location>
</feature>
<dbReference type="PANTHER" id="PTHR33055:SF3">
    <property type="entry name" value="PUTATIVE TRANSPOSASE FOR IS117-RELATED"/>
    <property type="match status" value="1"/>
</dbReference>
<dbReference type="GO" id="GO:0004803">
    <property type="term" value="F:transposase activity"/>
    <property type="evidence" value="ECO:0007669"/>
    <property type="project" value="InterPro"/>
</dbReference>
<comment type="caution">
    <text evidence="4">The sequence shown here is derived from an EMBL/GenBank/DDBJ whole genome shotgun (WGS) entry which is preliminary data.</text>
</comment>
<organism evidence="4">
    <name type="scientific">marine sediment metagenome</name>
    <dbReference type="NCBI Taxonomy" id="412755"/>
    <lineage>
        <taxon>unclassified sequences</taxon>
        <taxon>metagenomes</taxon>
        <taxon>ecological metagenomes</taxon>
    </lineage>
</organism>
<reference evidence="4" key="1">
    <citation type="journal article" date="2015" name="Nature">
        <title>Complex archaea that bridge the gap between prokaryotes and eukaryotes.</title>
        <authorList>
            <person name="Spang A."/>
            <person name="Saw J.H."/>
            <person name="Jorgensen S.L."/>
            <person name="Zaremba-Niedzwiedzka K."/>
            <person name="Martijn J."/>
            <person name="Lind A.E."/>
            <person name="van Eijk R."/>
            <person name="Schleper C."/>
            <person name="Guy L."/>
            <person name="Ettema T.J."/>
        </authorList>
    </citation>
    <scope>NUCLEOTIDE SEQUENCE</scope>
</reference>
<dbReference type="GO" id="GO:0006313">
    <property type="term" value="P:DNA transposition"/>
    <property type="evidence" value="ECO:0007669"/>
    <property type="project" value="InterPro"/>
</dbReference>
<dbReference type="NCBIfam" id="NF033542">
    <property type="entry name" value="transpos_IS110"/>
    <property type="match status" value="1"/>
</dbReference>
<dbReference type="InterPro" id="IPR003346">
    <property type="entry name" value="Transposase_20"/>
</dbReference>
<dbReference type="Pfam" id="PF01548">
    <property type="entry name" value="DEDD_Tnp_IS110"/>
    <property type="match status" value="1"/>
</dbReference>
<dbReference type="PANTHER" id="PTHR33055">
    <property type="entry name" value="TRANSPOSASE FOR INSERTION SEQUENCE ELEMENT IS1111A"/>
    <property type="match status" value="1"/>
</dbReference>
<dbReference type="AlphaFoldDB" id="A0A0F9I0M0"/>
<dbReference type="Pfam" id="PF02371">
    <property type="entry name" value="Transposase_20"/>
    <property type="match status" value="1"/>
</dbReference>
<proteinExistence type="predicted"/>